<dbReference type="InterPro" id="IPR002933">
    <property type="entry name" value="Peptidase_M20"/>
</dbReference>
<evidence type="ECO:0000256" key="4">
    <source>
        <dbReference type="ARBA" id="ARBA00022801"/>
    </source>
</evidence>
<organism evidence="7 8">
    <name type="scientific">Fulvitalea axinellae</name>
    <dbReference type="NCBI Taxonomy" id="1182444"/>
    <lineage>
        <taxon>Bacteria</taxon>
        <taxon>Pseudomonadati</taxon>
        <taxon>Bacteroidota</taxon>
        <taxon>Cytophagia</taxon>
        <taxon>Cytophagales</taxon>
        <taxon>Persicobacteraceae</taxon>
        <taxon>Fulvitalea</taxon>
    </lineage>
</organism>
<dbReference type="InterPro" id="IPR047177">
    <property type="entry name" value="Pept_M20A"/>
</dbReference>
<keyword evidence="2" id="KW-0645">Protease</keyword>
<protein>
    <submittedName>
        <fullName evidence="7">Peptidase M20</fullName>
    </submittedName>
</protein>
<evidence type="ECO:0000313" key="8">
    <source>
        <dbReference type="Proteomes" id="UP001348817"/>
    </source>
</evidence>
<gene>
    <name evidence="7" type="ORF">FUAX_52100</name>
</gene>
<dbReference type="KEGG" id="fax:FUAX_52100"/>
<evidence type="ECO:0000256" key="5">
    <source>
        <dbReference type="ARBA" id="ARBA00022833"/>
    </source>
</evidence>
<name>A0AAU9CRJ9_9BACT</name>
<dbReference type="GO" id="GO:0006508">
    <property type="term" value="P:proteolysis"/>
    <property type="evidence" value="ECO:0007669"/>
    <property type="project" value="UniProtKB-KW"/>
</dbReference>
<dbReference type="PANTHER" id="PTHR45962">
    <property type="entry name" value="N-FATTY-ACYL-AMINO ACID SYNTHASE/HYDROLASE PM20D1"/>
    <property type="match status" value="1"/>
</dbReference>
<dbReference type="Gene3D" id="1.10.150.900">
    <property type="match status" value="1"/>
</dbReference>
<evidence type="ECO:0000259" key="6">
    <source>
        <dbReference type="Pfam" id="PF07687"/>
    </source>
</evidence>
<evidence type="ECO:0000313" key="7">
    <source>
        <dbReference type="EMBL" id="BDD12778.1"/>
    </source>
</evidence>
<dbReference type="RefSeq" id="WP_338395922.1">
    <property type="nucleotide sequence ID" value="NZ_AP025320.1"/>
</dbReference>
<dbReference type="InterPro" id="IPR036264">
    <property type="entry name" value="Bact_exopeptidase_dim_dom"/>
</dbReference>
<dbReference type="Gene3D" id="3.30.70.360">
    <property type="match status" value="1"/>
</dbReference>
<dbReference type="SUPFAM" id="SSF55031">
    <property type="entry name" value="Bacterial exopeptidase dimerisation domain"/>
    <property type="match status" value="1"/>
</dbReference>
<dbReference type="GO" id="GO:0046872">
    <property type="term" value="F:metal ion binding"/>
    <property type="evidence" value="ECO:0007669"/>
    <property type="project" value="UniProtKB-KW"/>
</dbReference>
<proteinExistence type="inferred from homology"/>
<dbReference type="EMBL" id="AP025320">
    <property type="protein sequence ID" value="BDD12778.1"/>
    <property type="molecule type" value="Genomic_DNA"/>
</dbReference>
<feature type="domain" description="Peptidase M20 dimerisation" evidence="6">
    <location>
        <begin position="232"/>
        <end position="377"/>
    </location>
</feature>
<keyword evidence="4" id="KW-0378">Hydrolase</keyword>
<dbReference type="AlphaFoldDB" id="A0AAU9CRJ9"/>
<dbReference type="Pfam" id="PF01546">
    <property type="entry name" value="Peptidase_M20"/>
    <property type="match status" value="1"/>
</dbReference>
<dbReference type="InterPro" id="IPR001261">
    <property type="entry name" value="ArgE/DapE_CS"/>
</dbReference>
<dbReference type="Proteomes" id="UP001348817">
    <property type="component" value="Plasmid pFA6"/>
</dbReference>
<keyword evidence="3" id="KW-0479">Metal-binding</keyword>
<dbReference type="Gene3D" id="3.40.630.10">
    <property type="entry name" value="Zn peptidases"/>
    <property type="match status" value="1"/>
</dbReference>
<evidence type="ECO:0000256" key="1">
    <source>
        <dbReference type="ARBA" id="ARBA00006247"/>
    </source>
</evidence>
<dbReference type="FunFam" id="3.40.630.10:FF:000027">
    <property type="entry name" value="N-fatty-acyl-amino acid synthase/hydrolase PM20D1"/>
    <property type="match status" value="1"/>
</dbReference>
<accession>A0AAU9CRJ9</accession>
<evidence type="ECO:0000256" key="2">
    <source>
        <dbReference type="ARBA" id="ARBA00022670"/>
    </source>
</evidence>
<comment type="similarity">
    <text evidence="1">Belongs to the peptidase M20A family.</text>
</comment>
<evidence type="ECO:0000256" key="3">
    <source>
        <dbReference type="ARBA" id="ARBA00022723"/>
    </source>
</evidence>
<reference evidence="7 8" key="1">
    <citation type="submission" date="2021-12" db="EMBL/GenBank/DDBJ databases">
        <title>Genome sequencing of bacteria with rrn-lacking chromosome and rrn-plasmid.</title>
        <authorList>
            <person name="Anda M."/>
            <person name="Iwasaki W."/>
        </authorList>
    </citation>
    <scope>NUCLEOTIDE SEQUENCE [LARGE SCALE GENOMIC DNA]</scope>
    <source>
        <strain evidence="7 8">DSM 100852</strain>
        <plasmid evidence="7 8">pFA6</plasmid>
    </source>
</reference>
<dbReference type="GO" id="GO:0008233">
    <property type="term" value="F:peptidase activity"/>
    <property type="evidence" value="ECO:0007669"/>
    <property type="project" value="UniProtKB-KW"/>
</dbReference>
<dbReference type="Pfam" id="PF07687">
    <property type="entry name" value="M20_dimer"/>
    <property type="match status" value="1"/>
</dbReference>
<dbReference type="PROSITE" id="PS00758">
    <property type="entry name" value="ARGE_DAPE_CPG2_1"/>
    <property type="match status" value="1"/>
</dbReference>
<keyword evidence="8" id="KW-1185">Reference proteome</keyword>
<keyword evidence="5" id="KW-0862">Zinc</keyword>
<sequence length="482" mass="53481">MKKNVSTLILVVLLALAGLLLARTLIFSSKQIDAKTAEVIPLDNHVAETLSRAIKCQTVSYENKAPNGPEFRKLHEILREAFPMAHQKLSVDTINQYSLLFTWKGRDKYKKPLLLLAHQDVVPAGDDWKEPPFSGKIVQDTIWGRGSLDDKVAVVSILQAVESLLKNNFVPERDILLAFGHDEEIGGSQGAEKIAEHLKSQGIEAEFVLDEGLMITQGMVPGIEKDVALIGIAEKGYLNVDITAVVDGGHSSMPKTYGAIDAVARAITKLNESPFTAHITPPVDEFLDHIGPEMSFTYRVVFANRWLFDPMIIGIYEKTPAGNALVRTTMATTIFDAGYKANVVPRKASSTVNIRMLPGDDREQVLWQMHHSIDTTLVKLHAMEYEYASASKVSSTKTFGYKAVATTVREIFPESLTAPNLLIAGTDSKHYSGISPNIYRFLPVRINPASVEQIHGKNERIAIQDLKNCVRFYRRLIQNTCK</sequence>
<dbReference type="InterPro" id="IPR011650">
    <property type="entry name" value="Peptidase_M20_dimer"/>
</dbReference>
<keyword evidence="7" id="KW-0614">Plasmid</keyword>
<geneLocation type="plasmid" evidence="7 8">
    <name>pFA6</name>
</geneLocation>
<dbReference type="SUPFAM" id="SSF53187">
    <property type="entry name" value="Zn-dependent exopeptidases"/>
    <property type="match status" value="1"/>
</dbReference>
<dbReference type="PANTHER" id="PTHR45962:SF1">
    <property type="entry name" value="N-FATTY-ACYL-AMINO ACID SYNTHASE_HYDROLASE PM20D1"/>
    <property type="match status" value="1"/>
</dbReference>